<organism evidence="3 4">
    <name type="scientific">Moheibacter stercoris</name>
    <dbReference type="NCBI Taxonomy" id="1628251"/>
    <lineage>
        <taxon>Bacteria</taxon>
        <taxon>Pseudomonadati</taxon>
        <taxon>Bacteroidota</taxon>
        <taxon>Flavobacteriia</taxon>
        <taxon>Flavobacteriales</taxon>
        <taxon>Weeksellaceae</taxon>
        <taxon>Moheibacter</taxon>
    </lineage>
</organism>
<gene>
    <name evidence="3" type="ORF">ABID46_002420</name>
</gene>
<evidence type="ECO:0000256" key="1">
    <source>
        <dbReference type="SAM" id="MobiDB-lite"/>
    </source>
</evidence>
<reference evidence="3 4" key="1">
    <citation type="submission" date="2024-06" db="EMBL/GenBank/DDBJ databases">
        <title>Genomic Encyclopedia of Type Strains, Phase IV (KMG-IV): sequencing the most valuable type-strain genomes for metagenomic binning, comparative biology and taxonomic classification.</title>
        <authorList>
            <person name="Goeker M."/>
        </authorList>
    </citation>
    <scope>NUCLEOTIDE SEQUENCE [LARGE SCALE GENOMIC DNA]</scope>
    <source>
        <strain evidence="3 4">DSM 29388</strain>
    </source>
</reference>
<evidence type="ECO:0000313" key="3">
    <source>
        <dbReference type="EMBL" id="MET3732829.1"/>
    </source>
</evidence>
<feature type="signal peptide" evidence="2">
    <location>
        <begin position="1"/>
        <end position="20"/>
    </location>
</feature>
<keyword evidence="4" id="KW-1185">Reference proteome</keyword>
<dbReference type="RefSeq" id="WP_354510421.1">
    <property type="nucleotide sequence ID" value="NZ_JBEPMO010000020.1"/>
</dbReference>
<dbReference type="Proteomes" id="UP001549146">
    <property type="component" value="Unassembled WGS sequence"/>
</dbReference>
<evidence type="ECO:0000256" key="2">
    <source>
        <dbReference type="SAM" id="SignalP"/>
    </source>
</evidence>
<name>A0ABV2LWA8_9FLAO</name>
<comment type="caution">
    <text evidence="3">The sequence shown here is derived from an EMBL/GenBank/DDBJ whole genome shotgun (WGS) entry which is preliminary data.</text>
</comment>
<keyword evidence="2" id="KW-0732">Signal</keyword>
<dbReference type="EMBL" id="JBEPMO010000020">
    <property type="protein sequence ID" value="MET3732829.1"/>
    <property type="molecule type" value="Genomic_DNA"/>
</dbReference>
<feature type="chain" id="PRO_5045178437" evidence="2">
    <location>
        <begin position="21"/>
        <end position="249"/>
    </location>
</feature>
<sequence>MKNYIKLTILIGFLASMSFAQVGVNTEIPVTTLDINGDLNVSGKIRVNGTDTSVGNPGAKNKALTSNGEDGPVTWEEVKIPVGYEGGLYLTMVEAASDRVGLNLAATGFGTYAENEALSGNWKEIPGLTKQIQLTRATNKIHVQFQTTAQMNFGGTASFACGLFLDNQLKGVRVDVLTGEVGSYNVFNFNTSFTNVSSGTHTLKVACRGRTYSSPTGLVAIGVPNVTASLNADMAQSALNVLVLEDLLN</sequence>
<evidence type="ECO:0000313" key="4">
    <source>
        <dbReference type="Proteomes" id="UP001549146"/>
    </source>
</evidence>
<proteinExistence type="predicted"/>
<accession>A0ABV2LWA8</accession>
<feature type="region of interest" description="Disordered" evidence="1">
    <location>
        <begin position="50"/>
        <end position="70"/>
    </location>
</feature>
<protein>
    <submittedName>
        <fullName evidence="3">Uncharacterized protein</fullName>
    </submittedName>
</protein>